<proteinExistence type="inferred from homology"/>
<dbReference type="EMBL" id="FNQM01000011">
    <property type="protein sequence ID" value="SEA76420.1"/>
    <property type="molecule type" value="Genomic_DNA"/>
</dbReference>
<dbReference type="Pfam" id="PF00378">
    <property type="entry name" value="ECH_1"/>
    <property type="match status" value="1"/>
</dbReference>
<accession>A0A1H4DVL5</accession>
<dbReference type="NCBIfam" id="NF005675">
    <property type="entry name" value="PRK07468.1"/>
    <property type="match status" value="1"/>
</dbReference>
<dbReference type="RefSeq" id="WP_217632201.1">
    <property type="nucleotide sequence ID" value="NZ_FNQM01000011.1"/>
</dbReference>
<dbReference type="STRING" id="89524.SAMN05444370_11152"/>
<protein>
    <submittedName>
        <fullName evidence="2">Methylglutaconyl-CoA hydratase</fullName>
    </submittedName>
</protein>
<dbReference type="PANTHER" id="PTHR42964:SF1">
    <property type="entry name" value="POLYKETIDE BIOSYNTHESIS ENOYL-COA HYDRATASE PKSH-RELATED"/>
    <property type="match status" value="1"/>
</dbReference>
<dbReference type="InterPro" id="IPR001753">
    <property type="entry name" value="Enoyl-CoA_hydra/iso"/>
</dbReference>
<evidence type="ECO:0000313" key="3">
    <source>
        <dbReference type="Proteomes" id="UP000198703"/>
    </source>
</evidence>
<gene>
    <name evidence="2" type="ORF">SAMN05444370_11152</name>
</gene>
<organism evidence="2 3">
    <name type="scientific">Rubrimonas cliftonensis</name>
    <dbReference type="NCBI Taxonomy" id="89524"/>
    <lineage>
        <taxon>Bacteria</taxon>
        <taxon>Pseudomonadati</taxon>
        <taxon>Pseudomonadota</taxon>
        <taxon>Alphaproteobacteria</taxon>
        <taxon>Rhodobacterales</taxon>
        <taxon>Paracoccaceae</taxon>
        <taxon>Rubrimonas</taxon>
    </lineage>
</organism>
<evidence type="ECO:0000313" key="2">
    <source>
        <dbReference type="EMBL" id="SEA76420.1"/>
    </source>
</evidence>
<dbReference type="AlphaFoldDB" id="A0A1H4DVL5"/>
<evidence type="ECO:0000256" key="1">
    <source>
        <dbReference type="ARBA" id="ARBA00005254"/>
    </source>
</evidence>
<dbReference type="CDD" id="cd06558">
    <property type="entry name" value="crotonase-like"/>
    <property type="match status" value="1"/>
</dbReference>
<name>A0A1H4DVL5_9RHOB</name>
<sequence length="265" mass="27141">MSGVAYQTVSLAVDARGVARLALARPEKRNAMSATMIAELTDAAEKLGADPGVRVVELSGTGAVFCAGGDLDWMRAQMGADRATRIASAMALARMLRALDRLPKPLIGRVQGGAYGGGVGLMAVCDAVVAAEDASFGLTEARLGLIPATIAPYVVARVGVGAARRLFVSARSFSGAEALAMGLAHRLATPDELDAAAQEEIAPCLQTAPGAAARAKALARSLAADIDDAVLADTAARLADAWEDPEAETGVAAFFSRLPPPWTVS</sequence>
<dbReference type="InterPro" id="IPR029045">
    <property type="entry name" value="ClpP/crotonase-like_dom_sf"/>
</dbReference>
<dbReference type="PANTHER" id="PTHR42964">
    <property type="entry name" value="ENOYL-COA HYDRATASE"/>
    <property type="match status" value="1"/>
</dbReference>
<dbReference type="GO" id="GO:0003824">
    <property type="term" value="F:catalytic activity"/>
    <property type="evidence" value="ECO:0007669"/>
    <property type="project" value="UniProtKB-ARBA"/>
</dbReference>
<dbReference type="Gene3D" id="3.90.226.10">
    <property type="entry name" value="2-enoyl-CoA Hydratase, Chain A, domain 1"/>
    <property type="match status" value="1"/>
</dbReference>
<keyword evidence="3" id="KW-1185">Reference proteome</keyword>
<reference evidence="2 3" key="1">
    <citation type="submission" date="2016-10" db="EMBL/GenBank/DDBJ databases">
        <authorList>
            <person name="de Groot N.N."/>
        </authorList>
    </citation>
    <scope>NUCLEOTIDE SEQUENCE [LARGE SCALE GENOMIC DNA]</scope>
    <source>
        <strain evidence="2 3">DSM 15345</strain>
    </source>
</reference>
<dbReference type="SUPFAM" id="SSF52096">
    <property type="entry name" value="ClpP/crotonase"/>
    <property type="match status" value="1"/>
</dbReference>
<comment type="similarity">
    <text evidence="1">Belongs to the enoyl-CoA hydratase/isomerase family.</text>
</comment>
<dbReference type="GO" id="GO:0008300">
    <property type="term" value="P:isoprenoid catabolic process"/>
    <property type="evidence" value="ECO:0007669"/>
    <property type="project" value="TreeGrafter"/>
</dbReference>
<dbReference type="InterPro" id="IPR051683">
    <property type="entry name" value="Enoyl-CoA_Hydratase/Isomerase"/>
</dbReference>
<dbReference type="Proteomes" id="UP000198703">
    <property type="component" value="Unassembled WGS sequence"/>
</dbReference>